<dbReference type="GO" id="GO:0032259">
    <property type="term" value="P:methylation"/>
    <property type="evidence" value="ECO:0007669"/>
    <property type="project" value="UniProtKB-KW"/>
</dbReference>
<keyword evidence="6" id="KW-1185">Reference proteome</keyword>
<reference evidence="6" key="1">
    <citation type="submission" date="2017-05" db="EMBL/GenBank/DDBJ databases">
        <title>Dechlorination kinetics govern the competition between two new strains of the genus Sulfurospirillum.</title>
        <authorList>
            <person name="Buttet G.F."/>
            <person name="Murray A.M."/>
            <person name="Goris T."/>
            <person name="Burion M."/>
            <person name="Lin B."/>
            <person name="Rolle M."/>
            <person name="Maillard J."/>
        </authorList>
    </citation>
    <scope>NUCLEOTIDE SEQUENCE [LARGE SCALE GENOMIC DNA]</scope>
    <source>
        <strain evidence="6">SL2-1</strain>
    </source>
</reference>
<organism evidence="5 6">
    <name type="scientific">Sulfurospirillum diekertiae</name>
    <dbReference type="NCBI Taxonomy" id="1854492"/>
    <lineage>
        <taxon>Bacteria</taxon>
        <taxon>Pseudomonadati</taxon>
        <taxon>Campylobacterota</taxon>
        <taxon>Epsilonproteobacteria</taxon>
        <taxon>Campylobacterales</taxon>
        <taxon>Sulfurospirillaceae</taxon>
        <taxon>Sulfurospirillum</taxon>
    </lineage>
</organism>
<dbReference type="Gene3D" id="1.10.10.60">
    <property type="entry name" value="Homeodomain-like"/>
    <property type="match status" value="2"/>
</dbReference>
<keyword evidence="3" id="KW-0804">Transcription</keyword>
<dbReference type="RefSeq" id="WP_087438445.1">
    <property type="nucleotide sequence ID" value="NZ_CP021416.1"/>
</dbReference>
<protein>
    <submittedName>
        <fullName evidence="5">Bifunctional transcriptional activator/DNA repair enzyme AdaA</fullName>
        <ecNumber evidence="5">2.1.1.-</ecNumber>
    </submittedName>
</protein>
<dbReference type="Proteomes" id="UP000196005">
    <property type="component" value="Chromosome"/>
</dbReference>
<dbReference type="GO" id="GO:0008168">
    <property type="term" value="F:methyltransferase activity"/>
    <property type="evidence" value="ECO:0007669"/>
    <property type="project" value="UniProtKB-KW"/>
</dbReference>
<evidence type="ECO:0000313" key="6">
    <source>
        <dbReference type="Proteomes" id="UP000196005"/>
    </source>
</evidence>
<dbReference type="EC" id="2.1.1.-" evidence="5"/>
<dbReference type="InterPro" id="IPR018060">
    <property type="entry name" value="HTH_AraC"/>
</dbReference>
<dbReference type="SMART" id="SM00342">
    <property type="entry name" value="HTH_ARAC"/>
    <property type="match status" value="1"/>
</dbReference>
<keyword evidence="5" id="KW-0489">Methyltransferase</keyword>
<evidence type="ECO:0000256" key="3">
    <source>
        <dbReference type="ARBA" id="ARBA00023163"/>
    </source>
</evidence>
<dbReference type="PROSITE" id="PS01124">
    <property type="entry name" value="HTH_ARAC_FAMILY_2"/>
    <property type="match status" value="1"/>
</dbReference>
<accession>A0A1Y0HK48</accession>
<gene>
    <name evidence="5" type="ORF">Sdiek1_1333</name>
</gene>
<evidence type="ECO:0000256" key="1">
    <source>
        <dbReference type="ARBA" id="ARBA00023015"/>
    </source>
</evidence>
<dbReference type="PANTHER" id="PTHR43280:SF28">
    <property type="entry name" value="HTH-TYPE TRANSCRIPTIONAL ACTIVATOR RHAS"/>
    <property type="match status" value="1"/>
</dbReference>
<evidence type="ECO:0000256" key="2">
    <source>
        <dbReference type="ARBA" id="ARBA00023125"/>
    </source>
</evidence>
<name>A0A1Y0HK48_9BACT</name>
<dbReference type="GO" id="GO:0043565">
    <property type="term" value="F:sequence-specific DNA binding"/>
    <property type="evidence" value="ECO:0007669"/>
    <property type="project" value="InterPro"/>
</dbReference>
<evidence type="ECO:0000259" key="4">
    <source>
        <dbReference type="PROSITE" id="PS01124"/>
    </source>
</evidence>
<evidence type="ECO:0000313" key="5">
    <source>
        <dbReference type="EMBL" id="ARU48497.1"/>
    </source>
</evidence>
<dbReference type="GO" id="GO:0003700">
    <property type="term" value="F:DNA-binding transcription factor activity"/>
    <property type="evidence" value="ECO:0007669"/>
    <property type="project" value="InterPro"/>
</dbReference>
<keyword evidence="2" id="KW-0238">DNA-binding</keyword>
<dbReference type="AlphaFoldDB" id="A0A1Y0HK48"/>
<keyword evidence="1" id="KW-0805">Transcription regulation</keyword>
<dbReference type="EMBL" id="CP021416">
    <property type="protein sequence ID" value="ARU48497.1"/>
    <property type="molecule type" value="Genomic_DNA"/>
</dbReference>
<dbReference type="Pfam" id="PF12833">
    <property type="entry name" value="HTH_18"/>
    <property type="match status" value="1"/>
</dbReference>
<proteinExistence type="predicted"/>
<feature type="domain" description="HTH araC/xylS-type" evidence="4">
    <location>
        <begin position="16"/>
        <end position="115"/>
    </location>
</feature>
<dbReference type="PANTHER" id="PTHR43280">
    <property type="entry name" value="ARAC-FAMILY TRANSCRIPTIONAL REGULATOR"/>
    <property type="match status" value="1"/>
</dbReference>
<dbReference type="InterPro" id="IPR009057">
    <property type="entry name" value="Homeodomain-like_sf"/>
</dbReference>
<keyword evidence="5" id="KW-0808">Transferase</keyword>
<dbReference type="SUPFAM" id="SSF46689">
    <property type="entry name" value="Homeodomain-like"/>
    <property type="match status" value="1"/>
</dbReference>
<sequence>MPKKLETNKLHYEQINLALTYIYENLATTITAKKLAMVSGYSVFHFHRIFKELMGENINDYIKNTRLERAANLLIYNQHKTIQDVVIDSGFATATGFGVAFKKKVWYYAKTMERQRL</sequence>
<dbReference type="KEGG" id="suls:Sdiek1_1333"/>